<organism evidence="2 3">
    <name type="scientific">Sporosarcina aquimarina</name>
    <dbReference type="NCBI Taxonomy" id="114975"/>
    <lineage>
        <taxon>Bacteria</taxon>
        <taxon>Bacillati</taxon>
        <taxon>Bacillota</taxon>
        <taxon>Bacilli</taxon>
        <taxon>Bacillales</taxon>
        <taxon>Caryophanaceae</taxon>
        <taxon>Sporosarcina</taxon>
    </lineage>
</organism>
<gene>
    <name evidence="2" type="ORF">QT716_13840</name>
</gene>
<keyword evidence="3" id="KW-1185">Reference proteome</keyword>
<dbReference type="RefSeq" id="WP_317936704.1">
    <property type="nucleotide sequence ID" value="NZ_JAUBDH010000010.1"/>
</dbReference>
<dbReference type="Proteomes" id="UP001280629">
    <property type="component" value="Unassembled WGS sequence"/>
</dbReference>
<keyword evidence="1" id="KW-0812">Transmembrane</keyword>
<evidence type="ECO:0000313" key="2">
    <source>
        <dbReference type="EMBL" id="MDW0111103.1"/>
    </source>
</evidence>
<keyword evidence="1" id="KW-1133">Transmembrane helix</keyword>
<feature type="transmembrane region" description="Helical" evidence="1">
    <location>
        <begin position="219"/>
        <end position="239"/>
    </location>
</feature>
<comment type="caution">
    <text evidence="2">The sequence shown here is derived from an EMBL/GenBank/DDBJ whole genome shotgun (WGS) entry which is preliminary data.</text>
</comment>
<proteinExistence type="predicted"/>
<sequence>MILKRLFFVIGLLLFLVSLPLSSLMIVELGHNLKMQNLYGVTTLSDGYPPTPSTFTYQDHTVTIEETMKDEVSFINPWSYEIGIADLAIKIDGKVVDRLLHYPVRIEEEGLNRYYGDIGYLMVRDKKTNESHFVMLIKKTREIEKEKPDGGIVGSLPAETLQYEQFNLGEDGQVTTDSFTFEDRSGLQTELLNVSFLTPYGIGFYTDAWKAYPVFFFPLTYPFGTLVIGFVLTFIYFPFKKKKETFSSIVQ</sequence>
<accession>A0ABU4G2B1</accession>
<dbReference type="EMBL" id="JAUBDH010000010">
    <property type="protein sequence ID" value="MDW0111103.1"/>
    <property type="molecule type" value="Genomic_DNA"/>
</dbReference>
<name>A0ABU4G2B1_9BACL</name>
<evidence type="ECO:0000256" key="1">
    <source>
        <dbReference type="SAM" id="Phobius"/>
    </source>
</evidence>
<evidence type="ECO:0000313" key="3">
    <source>
        <dbReference type="Proteomes" id="UP001280629"/>
    </source>
</evidence>
<protein>
    <submittedName>
        <fullName evidence="2">Uncharacterized protein</fullName>
    </submittedName>
</protein>
<keyword evidence="1" id="KW-0472">Membrane</keyword>
<reference evidence="2 3" key="1">
    <citation type="submission" date="2023-06" db="EMBL/GenBank/DDBJ databases">
        <title>Sporosarcina sp. nov., isolated from Korean traditional fermented seafood 'Jeotgal'.</title>
        <authorList>
            <person name="Yang A.-I."/>
            <person name="Shin N.-R."/>
        </authorList>
    </citation>
    <scope>NUCLEOTIDE SEQUENCE [LARGE SCALE GENOMIC DNA]</scope>
    <source>
        <strain evidence="2 3">KCTC3840</strain>
    </source>
</reference>